<dbReference type="OrthoDB" id="9791261at2"/>
<comment type="caution">
    <text evidence="3">The sequence shown here is derived from an EMBL/GenBank/DDBJ whole genome shotgun (WGS) entry which is preliminary data.</text>
</comment>
<dbReference type="EMBL" id="QHJQ01000013">
    <property type="protein sequence ID" value="PXA03008.1"/>
    <property type="molecule type" value="Genomic_DNA"/>
</dbReference>
<organism evidence="3 4">
    <name type="scientific">Coraliomargarita sinensis</name>
    <dbReference type="NCBI Taxonomy" id="2174842"/>
    <lineage>
        <taxon>Bacteria</taxon>
        <taxon>Pseudomonadati</taxon>
        <taxon>Verrucomicrobiota</taxon>
        <taxon>Opitutia</taxon>
        <taxon>Puniceicoccales</taxon>
        <taxon>Coraliomargaritaceae</taxon>
        <taxon>Coraliomargarita</taxon>
    </lineage>
</organism>
<proteinExistence type="inferred from homology"/>
<dbReference type="PANTHER" id="PTHR30203:SF24">
    <property type="entry name" value="BLR4935 PROTEIN"/>
    <property type="match status" value="1"/>
</dbReference>
<dbReference type="Gene3D" id="1.20.1600.10">
    <property type="entry name" value="Outer membrane efflux proteins (OEP)"/>
    <property type="match status" value="1"/>
</dbReference>
<sequence length="435" mass="48026">MCPVTIDALIQDLFMYYFQKSIQVLFILLLPLGSLPAKAANETGDDALTFTQALQRAMTADPRLELNTILAEASDGQVEQAKLRPNPVIGTEVENFLGTGPLRGVQGLEVTLGVSQVIETAEKRRRRTELAAAERSLVDWEREMLVARIETSVRSAFIDVLLAQQMLGLREEQLDLAKRSAAETARLVDAARSPKVEQTRAELSVRRQAFAKQQAEREYAAAKSVLASFWTDSAPRDFVVAGEVALDSATPEFSQLAAKLSNTAAVARYSAVEESRKAALDLERARATPDVEIFAGGRYFNEEEGEAAFLVGVEVPWPVFDKNQGNIHTARAKLRAVGLERQATHRELMMALNRAYQQRISAQAEADAIQSELLAAAEATLRDTEEGYERGQFQQLAVLDSRSALFEVREAYLEALRRYAAAQAEIEALTRPAKL</sequence>
<keyword evidence="4" id="KW-1185">Reference proteome</keyword>
<name>A0A317ZGE6_9BACT</name>
<dbReference type="AlphaFoldDB" id="A0A317ZGE6"/>
<gene>
    <name evidence="3" type="ORF">DDZ13_13880</name>
</gene>
<dbReference type="Pfam" id="PF02321">
    <property type="entry name" value="OEP"/>
    <property type="match status" value="1"/>
</dbReference>
<dbReference type="InterPro" id="IPR003423">
    <property type="entry name" value="OMP_efflux"/>
</dbReference>
<dbReference type="GO" id="GO:0015562">
    <property type="term" value="F:efflux transmembrane transporter activity"/>
    <property type="evidence" value="ECO:0007669"/>
    <property type="project" value="InterPro"/>
</dbReference>
<dbReference type="SUPFAM" id="SSF56954">
    <property type="entry name" value="Outer membrane efflux proteins (OEP)"/>
    <property type="match status" value="1"/>
</dbReference>
<evidence type="ECO:0000313" key="4">
    <source>
        <dbReference type="Proteomes" id="UP000247099"/>
    </source>
</evidence>
<evidence type="ECO:0000313" key="3">
    <source>
        <dbReference type="EMBL" id="PXA03008.1"/>
    </source>
</evidence>
<evidence type="ECO:0000256" key="1">
    <source>
        <dbReference type="ARBA" id="ARBA00007613"/>
    </source>
</evidence>
<comment type="similarity">
    <text evidence="1">Belongs to the outer membrane factor (OMF) (TC 1.B.17) family.</text>
</comment>
<evidence type="ECO:0000256" key="2">
    <source>
        <dbReference type="SAM" id="Coils"/>
    </source>
</evidence>
<protein>
    <recommendedName>
        <fullName evidence="5">TolC family protein</fullName>
    </recommendedName>
</protein>
<keyword evidence="2" id="KW-0175">Coiled coil</keyword>
<evidence type="ECO:0008006" key="5">
    <source>
        <dbReference type="Google" id="ProtNLM"/>
    </source>
</evidence>
<reference evidence="3 4" key="1">
    <citation type="submission" date="2018-05" db="EMBL/GenBank/DDBJ databases">
        <title>Coraliomargarita sinensis sp. nov., isolated from a marine solar saltern.</title>
        <authorList>
            <person name="Zhou L.Y."/>
        </authorList>
    </citation>
    <scope>NUCLEOTIDE SEQUENCE [LARGE SCALE GENOMIC DNA]</scope>
    <source>
        <strain evidence="3 4">WN38</strain>
    </source>
</reference>
<dbReference type="Proteomes" id="UP000247099">
    <property type="component" value="Unassembled WGS sequence"/>
</dbReference>
<dbReference type="InParanoid" id="A0A317ZGE6"/>
<feature type="coiled-coil region" evidence="2">
    <location>
        <begin position="123"/>
        <end position="150"/>
    </location>
</feature>
<dbReference type="InterPro" id="IPR010131">
    <property type="entry name" value="MdtP/NodT-like"/>
</dbReference>
<dbReference type="PANTHER" id="PTHR30203">
    <property type="entry name" value="OUTER MEMBRANE CATION EFFLUX PROTEIN"/>
    <property type="match status" value="1"/>
</dbReference>
<accession>A0A317ZGE6</accession>